<dbReference type="PANTHER" id="PTHR46268">
    <property type="entry name" value="STRESS RESPONSE PROTEIN NHAX"/>
    <property type="match status" value="1"/>
</dbReference>
<evidence type="ECO:0000313" key="3">
    <source>
        <dbReference type="EMBL" id="GGM58413.1"/>
    </source>
</evidence>
<dbReference type="PANTHER" id="PTHR46268:SF6">
    <property type="entry name" value="UNIVERSAL STRESS PROTEIN UP12"/>
    <property type="match status" value="1"/>
</dbReference>
<keyword evidence="4" id="KW-1185">Reference proteome</keyword>
<name>A0A830FK52_9EURY</name>
<dbReference type="Pfam" id="PF00582">
    <property type="entry name" value="Usp"/>
    <property type="match status" value="1"/>
</dbReference>
<reference evidence="3" key="2">
    <citation type="submission" date="2020-09" db="EMBL/GenBank/DDBJ databases">
        <authorList>
            <person name="Sun Q."/>
            <person name="Ohkuma M."/>
        </authorList>
    </citation>
    <scope>NUCLEOTIDE SEQUENCE</scope>
    <source>
        <strain evidence="3">JCM 16108</strain>
    </source>
</reference>
<accession>A0A830FK52</accession>
<dbReference type="InterPro" id="IPR006016">
    <property type="entry name" value="UspA"/>
</dbReference>
<organism evidence="3 4">
    <name type="scientific">Halarchaeum rubridurum</name>
    <dbReference type="NCBI Taxonomy" id="489911"/>
    <lineage>
        <taxon>Archaea</taxon>
        <taxon>Methanobacteriati</taxon>
        <taxon>Methanobacteriota</taxon>
        <taxon>Stenosarchaea group</taxon>
        <taxon>Halobacteria</taxon>
        <taxon>Halobacteriales</taxon>
        <taxon>Halobacteriaceae</taxon>
    </lineage>
</organism>
<protein>
    <submittedName>
        <fullName evidence="3">Universal stress protein UspA</fullName>
    </submittedName>
</protein>
<dbReference type="AlphaFoldDB" id="A0A830FK52"/>
<reference evidence="3" key="1">
    <citation type="journal article" date="2014" name="Int. J. Syst. Evol. Microbiol.">
        <title>Complete genome sequence of Corynebacterium casei LMG S-19264T (=DSM 44701T), isolated from a smear-ripened cheese.</title>
        <authorList>
            <consortium name="US DOE Joint Genome Institute (JGI-PGF)"/>
            <person name="Walter F."/>
            <person name="Albersmeier A."/>
            <person name="Kalinowski J."/>
            <person name="Ruckert C."/>
        </authorList>
    </citation>
    <scope>NUCLEOTIDE SEQUENCE</scope>
    <source>
        <strain evidence="3">JCM 16108</strain>
    </source>
</reference>
<sequence length="158" mass="16503">MAAAGDADMSLEVGTVLVPVDGSDASGTAAEYAVAVAERYDADVHALFVLGDDVARSIVDGDVDEDGIADAHQSFLADVRELADAADVTLGTSVMHGFSTRRKTHHPGSVILDCADDVDADFLVMPREARSSVDPPGTVLEKVAEYVLLYASQPVLSV</sequence>
<evidence type="ECO:0000256" key="1">
    <source>
        <dbReference type="ARBA" id="ARBA00008791"/>
    </source>
</evidence>
<dbReference type="InterPro" id="IPR006015">
    <property type="entry name" value="Universal_stress_UspA"/>
</dbReference>
<dbReference type="SUPFAM" id="SSF52402">
    <property type="entry name" value="Adenine nucleotide alpha hydrolases-like"/>
    <property type="match status" value="1"/>
</dbReference>
<dbReference type="PRINTS" id="PR01438">
    <property type="entry name" value="UNVRSLSTRESS"/>
</dbReference>
<dbReference type="Proteomes" id="UP000614609">
    <property type="component" value="Unassembled WGS sequence"/>
</dbReference>
<feature type="domain" description="UspA" evidence="2">
    <location>
        <begin position="15"/>
        <end position="157"/>
    </location>
</feature>
<gene>
    <name evidence="3" type="ORF">GCM10009017_05740</name>
</gene>
<dbReference type="EMBL" id="BMOO01000001">
    <property type="protein sequence ID" value="GGM58413.1"/>
    <property type="molecule type" value="Genomic_DNA"/>
</dbReference>
<proteinExistence type="inferred from homology"/>
<evidence type="ECO:0000313" key="4">
    <source>
        <dbReference type="Proteomes" id="UP000614609"/>
    </source>
</evidence>
<evidence type="ECO:0000259" key="2">
    <source>
        <dbReference type="Pfam" id="PF00582"/>
    </source>
</evidence>
<comment type="caution">
    <text evidence="3">The sequence shown here is derived from an EMBL/GenBank/DDBJ whole genome shotgun (WGS) entry which is preliminary data.</text>
</comment>
<dbReference type="CDD" id="cd00293">
    <property type="entry name" value="USP-like"/>
    <property type="match status" value="1"/>
</dbReference>
<comment type="similarity">
    <text evidence="1">Belongs to the universal stress protein A family.</text>
</comment>
<dbReference type="Gene3D" id="3.40.50.620">
    <property type="entry name" value="HUPs"/>
    <property type="match status" value="1"/>
</dbReference>
<dbReference type="InterPro" id="IPR014729">
    <property type="entry name" value="Rossmann-like_a/b/a_fold"/>
</dbReference>